<protein>
    <submittedName>
        <fullName evidence="2">Hemin-binding periplasmic protein hmuT</fullName>
    </submittedName>
</protein>
<feature type="domain" description="Fe/B12 periplasmic-binding" evidence="1">
    <location>
        <begin position="51"/>
        <end position="308"/>
    </location>
</feature>
<dbReference type="EMBL" id="UNSC01000007">
    <property type="protein sequence ID" value="SZD74149.1"/>
    <property type="molecule type" value="Genomic_DNA"/>
</dbReference>
<dbReference type="OrthoDB" id="9787830at2"/>
<dbReference type="PROSITE" id="PS50983">
    <property type="entry name" value="FE_B12_PBP"/>
    <property type="match status" value="1"/>
</dbReference>
<sequence>MHFSKQFILHLGLFFLFISCNSKTQRQENFGGISATDSRNKVIHLEQEAQRVVALFEPAVDHIYMLQAGNVLVGIPEQVYLNTSGYEFLSGLDDKIKNKEIATPSFSGRAISAESVLQLNPDLVILYEADSETINQLEGLGLNVYTVSSKNKEAIYLELKGLATLIGKSKRAEELIQYTENELNKINKAPKSDKKVYYAWSKGRIFSTSGKGSLIDAAIEAAGAQNACPLEMEATNISAETIYEWNPDLIILWNSKPEDVYSLKELQALPAVKQKQVYDFSPVFYYDPHTIKFMLFAKQLREWCEPQNTTAENDVKKDLKTLYGL</sequence>
<dbReference type="PANTHER" id="PTHR30535">
    <property type="entry name" value="VITAMIN B12-BINDING PROTEIN"/>
    <property type="match status" value="1"/>
</dbReference>
<accession>A0A383U437</accession>
<dbReference type="Proteomes" id="UP000262142">
    <property type="component" value="Unassembled WGS sequence"/>
</dbReference>
<reference evidence="2 3" key="1">
    <citation type="submission" date="2018-09" db="EMBL/GenBank/DDBJ databases">
        <authorList>
            <consortium name="Pathogen Informatics"/>
        </authorList>
    </citation>
    <scope>NUCLEOTIDE SEQUENCE [LARGE SCALE GENOMIC DNA]</scope>
    <source>
        <strain evidence="2 3">OH-22767</strain>
    </source>
</reference>
<evidence type="ECO:0000259" key="1">
    <source>
        <dbReference type="PROSITE" id="PS50983"/>
    </source>
</evidence>
<proteinExistence type="predicted"/>
<evidence type="ECO:0000313" key="3">
    <source>
        <dbReference type="Proteomes" id="UP000262142"/>
    </source>
</evidence>
<evidence type="ECO:0000313" key="2">
    <source>
        <dbReference type="EMBL" id="SZD74149.1"/>
    </source>
</evidence>
<keyword evidence="3" id="KW-1185">Reference proteome</keyword>
<dbReference type="PROSITE" id="PS51257">
    <property type="entry name" value="PROKAR_LIPOPROTEIN"/>
    <property type="match status" value="1"/>
</dbReference>
<gene>
    <name evidence="2" type="primary">hmuT</name>
    <name evidence="2" type="ORF">SAMEA104719789_01607</name>
</gene>
<name>A0A383U437_9FLAO</name>
<organism evidence="2 3">
    <name type="scientific">Candidatus Ornithobacterium hominis</name>
    <dbReference type="NCBI Taxonomy" id="2497989"/>
    <lineage>
        <taxon>Bacteria</taxon>
        <taxon>Pseudomonadati</taxon>
        <taxon>Bacteroidota</taxon>
        <taxon>Flavobacteriia</taxon>
        <taxon>Flavobacteriales</taxon>
        <taxon>Weeksellaceae</taxon>
        <taxon>Ornithobacterium</taxon>
    </lineage>
</organism>
<dbReference type="RefSeq" id="WP_119058504.1">
    <property type="nucleotide sequence ID" value="NZ_UNSC01000007.1"/>
</dbReference>
<dbReference type="Pfam" id="PF01497">
    <property type="entry name" value="Peripla_BP_2"/>
    <property type="match status" value="1"/>
</dbReference>
<dbReference type="InterPro" id="IPR050902">
    <property type="entry name" value="ABC_Transporter_SBP"/>
</dbReference>
<dbReference type="InterPro" id="IPR002491">
    <property type="entry name" value="ABC_transptr_periplasmic_BD"/>
</dbReference>
<dbReference type="PANTHER" id="PTHR30535:SF33">
    <property type="entry name" value="PERIPLASMIC BINDING PROTEIN"/>
    <property type="match status" value="1"/>
</dbReference>
<dbReference type="SUPFAM" id="SSF53807">
    <property type="entry name" value="Helical backbone' metal receptor"/>
    <property type="match status" value="1"/>
</dbReference>
<dbReference type="AlphaFoldDB" id="A0A383U437"/>
<dbReference type="Gene3D" id="3.40.50.1980">
    <property type="entry name" value="Nitrogenase molybdenum iron protein domain"/>
    <property type="match status" value="2"/>
</dbReference>